<feature type="signal peptide" evidence="3">
    <location>
        <begin position="1"/>
        <end position="30"/>
    </location>
</feature>
<evidence type="ECO:0000313" key="4">
    <source>
        <dbReference type="EMBL" id="GCD95060.1"/>
    </source>
</evidence>
<dbReference type="RefSeq" id="WP_126637148.1">
    <property type="nucleotide sequence ID" value="NZ_BIFH01000016.1"/>
</dbReference>
<feature type="transmembrane region" description="Helical" evidence="2">
    <location>
        <begin position="231"/>
        <end position="250"/>
    </location>
</feature>
<protein>
    <recommendedName>
        <fullName evidence="6">Gram-positive cocci surface proteins LPxTG domain-containing protein</fullName>
    </recommendedName>
</protein>
<feature type="compositionally biased region" description="Pro residues" evidence="1">
    <location>
        <begin position="144"/>
        <end position="179"/>
    </location>
</feature>
<dbReference type="EMBL" id="BIFH01000016">
    <property type="protein sequence ID" value="GCD95060.1"/>
    <property type="molecule type" value="Genomic_DNA"/>
</dbReference>
<dbReference type="Proteomes" id="UP000286931">
    <property type="component" value="Unassembled WGS sequence"/>
</dbReference>
<evidence type="ECO:0000256" key="3">
    <source>
        <dbReference type="SAM" id="SignalP"/>
    </source>
</evidence>
<comment type="caution">
    <text evidence="4">The sequence shown here is derived from an EMBL/GenBank/DDBJ whole genome shotgun (WGS) entry which is preliminary data.</text>
</comment>
<organism evidence="4 5">
    <name type="scientific">Embleya hyalina</name>
    <dbReference type="NCBI Taxonomy" id="516124"/>
    <lineage>
        <taxon>Bacteria</taxon>
        <taxon>Bacillati</taxon>
        <taxon>Actinomycetota</taxon>
        <taxon>Actinomycetes</taxon>
        <taxon>Kitasatosporales</taxon>
        <taxon>Streptomycetaceae</taxon>
        <taxon>Embleya</taxon>
    </lineage>
</organism>
<feature type="chain" id="PRO_5019234277" description="Gram-positive cocci surface proteins LPxTG domain-containing protein" evidence="3">
    <location>
        <begin position="31"/>
        <end position="259"/>
    </location>
</feature>
<keyword evidence="5" id="KW-1185">Reference proteome</keyword>
<proteinExistence type="predicted"/>
<accession>A0A401YKC0</accession>
<evidence type="ECO:0000256" key="1">
    <source>
        <dbReference type="SAM" id="MobiDB-lite"/>
    </source>
</evidence>
<keyword evidence="3" id="KW-0732">Signal</keyword>
<keyword evidence="2" id="KW-0472">Membrane</keyword>
<reference evidence="4 5" key="1">
    <citation type="submission" date="2018-12" db="EMBL/GenBank/DDBJ databases">
        <title>Draft genome sequence of Embleya hyalina NBRC 13850T.</title>
        <authorList>
            <person name="Komaki H."/>
            <person name="Hosoyama A."/>
            <person name="Kimura A."/>
            <person name="Ichikawa N."/>
            <person name="Tamura T."/>
        </authorList>
    </citation>
    <scope>NUCLEOTIDE SEQUENCE [LARGE SCALE GENOMIC DNA]</scope>
    <source>
        <strain evidence="4 5">NBRC 13850</strain>
    </source>
</reference>
<sequence length="259" mass="25184">MSSSSTLARWAAVLAIPSLAVAVGAAPALASGNTYTVNLHQKTPVSATDPGVSHEGGCPAWIPTDQDGWHFVLPGNSTAFVKLTVTFAPGGQQVVTAFGPPSDKHAYVASPAGAKLTSAVAQVKGGGVDWFNLSHTCPAKSTPTKPPTTPPTTTPPTTQPPTTAPPTTAPPTTQPPTTAPPTSGTPTTAPPTGTPSTSASSSPATSATATATPPATTGGGGGGSLASTGGVAVGGLLATAAALVGGGMILRKRRGNRAS</sequence>
<name>A0A401YKC0_9ACTN</name>
<dbReference type="AlphaFoldDB" id="A0A401YKC0"/>
<evidence type="ECO:0008006" key="6">
    <source>
        <dbReference type="Google" id="ProtNLM"/>
    </source>
</evidence>
<feature type="compositionally biased region" description="Low complexity" evidence="1">
    <location>
        <begin position="194"/>
        <end position="216"/>
    </location>
</feature>
<evidence type="ECO:0000313" key="5">
    <source>
        <dbReference type="Proteomes" id="UP000286931"/>
    </source>
</evidence>
<keyword evidence="2" id="KW-0812">Transmembrane</keyword>
<dbReference type="OrthoDB" id="3404609at2"/>
<evidence type="ECO:0000256" key="2">
    <source>
        <dbReference type="SAM" id="Phobius"/>
    </source>
</evidence>
<keyword evidence="2" id="KW-1133">Transmembrane helix</keyword>
<gene>
    <name evidence="4" type="ORF">EHYA_02729</name>
</gene>
<feature type="region of interest" description="Disordered" evidence="1">
    <location>
        <begin position="137"/>
        <end position="222"/>
    </location>
</feature>